<proteinExistence type="predicted"/>
<feature type="transmembrane region" description="Helical" evidence="1">
    <location>
        <begin position="6"/>
        <end position="26"/>
    </location>
</feature>
<organism evidence="2 3">
    <name type="scientific">Microbulbifer harenosus</name>
    <dbReference type="NCBI Taxonomy" id="2576840"/>
    <lineage>
        <taxon>Bacteria</taxon>
        <taxon>Pseudomonadati</taxon>
        <taxon>Pseudomonadota</taxon>
        <taxon>Gammaproteobacteria</taxon>
        <taxon>Cellvibrionales</taxon>
        <taxon>Microbulbiferaceae</taxon>
        <taxon>Microbulbifer</taxon>
    </lineage>
</organism>
<keyword evidence="1" id="KW-0812">Transmembrane</keyword>
<accession>A0ABY2UEK9</accession>
<dbReference type="InterPro" id="IPR021313">
    <property type="entry name" value="DUF2909"/>
</dbReference>
<evidence type="ECO:0000313" key="2">
    <source>
        <dbReference type="EMBL" id="TLM75694.1"/>
    </source>
</evidence>
<keyword evidence="1" id="KW-1133">Transmembrane helix</keyword>
<comment type="caution">
    <text evidence="2">The sequence shown here is derived from an EMBL/GenBank/DDBJ whole genome shotgun (WGS) entry which is preliminary data.</text>
</comment>
<reference evidence="2 3" key="1">
    <citation type="submission" date="2019-05" db="EMBL/GenBank/DDBJ databases">
        <title>Microbulbifer harenosus sp. nov., an alginate-degrading bacterium isolated from coastal sand.</title>
        <authorList>
            <person name="Huang H."/>
            <person name="Mo K."/>
            <person name="Bao S."/>
        </authorList>
    </citation>
    <scope>NUCLEOTIDE SEQUENCE [LARGE SCALE GENOMIC DNA]</scope>
    <source>
        <strain evidence="2 3">HB161719</strain>
    </source>
</reference>
<sequence length="74" mass="8189">MWLKAIIVLLFVAVLASLTSALVFLLRDMGAPESKRTLYALGIRITLAALLLLAIWYGFYSGILSNTAPWANKY</sequence>
<evidence type="ECO:0000313" key="3">
    <source>
        <dbReference type="Proteomes" id="UP000306791"/>
    </source>
</evidence>
<name>A0ABY2UEK9_9GAMM</name>
<feature type="transmembrane region" description="Helical" evidence="1">
    <location>
        <begin position="38"/>
        <end position="59"/>
    </location>
</feature>
<dbReference type="Proteomes" id="UP000306791">
    <property type="component" value="Unassembled WGS sequence"/>
</dbReference>
<keyword evidence="3" id="KW-1185">Reference proteome</keyword>
<dbReference type="RefSeq" id="WP_138236666.1">
    <property type="nucleotide sequence ID" value="NZ_CP185860.1"/>
</dbReference>
<evidence type="ECO:0000256" key="1">
    <source>
        <dbReference type="SAM" id="Phobius"/>
    </source>
</evidence>
<keyword evidence="1" id="KW-0472">Membrane</keyword>
<protein>
    <submittedName>
        <fullName evidence="2">DUF2909 domain-containing protein</fullName>
    </submittedName>
</protein>
<gene>
    <name evidence="2" type="ORF">FDY93_15475</name>
</gene>
<dbReference type="EMBL" id="VANI01000016">
    <property type="protein sequence ID" value="TLM75694.1"/>
    <property type="molecule type" value="Genomic_DNA"/>
</dbReference>
<dbReference type="Pfam" id="PF11137">
    <property type="entry name" value="DUF2909"/>
    <property type="match status" value="1"/>
</dbReference>